<evidence type="ECO:0000256" key="1">
    <source>
        <dbReference type="ARBA" id="ARBA00023186"/>
    </source>
</evidence>
<dbReference type="PROSITE" id="PS50096">
    <property type="entry name" value="IQ"/>
    <property type="match status" value="1"/>
</dbReference>
<evidence type="ECO:0008006" key="5">
    <source>
        <dbReference type="Google" id="ProtNLM"/>
    </source>
</evidence>
<name>A0A2G5F4P5_AQUCA</name>
<dbReference type="PANTHER" id="PTHR33322">
    <property type="entry name" value="BAG DOMAIN CONTAINING PROTEIN, EXPRESSED"/>
    <property type="match status" value="1"/>
</dbReference>
<keyword evidence="1" id="KW-0143">Chaperone</keyword>
<feature type="compositionally biased region" description="Low complexity" evidence="2">
    <location>
        <begin position="128"/>
        <end position="145"/>
    </location>
</feature>
<feature type="region of interest" description="Disordered" evidence="2">
    <location>
        <begin position="76"/>
        <end position="105"/>
    </location>
</feature>
<proteinExistence type="predicted"/>
<gene>
    <name evidence="3" type="ORF">AQUCO_00200784v1</name>
</gene>
<dbReference type="InterPro" id="IPR040400">
    <property type="entry name" value="BAG5/6/7/8"/>
</dbReference>
<protein>
    <recommendedName>
        <fullName evidence="5">BAG domain-containing protein</fullName>
    </recommendedName>
</protein>
<feature type="compositionally biased region" description="Low complexity" evidence="2">
    <location>
        <begin position="328"/>
        <end position="339"/>
    </location>
</feature>
<dbReference type="GO" id="GO:0009506">
    <property type="term" value="C:plasmodesma"/>
    <property type="evidence" value="ECO:0007669"/>
    <property type="project" value="TreeGrafter"/>
</dbReference>
<evidence type="ECO:0000313" key="3">
    <source>
        <dbReference type="EMBL" id="PIA62998.1"/>
    </source>
</evidence>
<dbReference type="OrthoDB" id="1100735at2759"/>
<dbReference type="InParanoid" id="A0A2G5F4P5"/>
<feature type="region of interest" description="Disordered" evidence="2">
    <location>
        <begin position="318"/>
        <end position="345"/>
    </location>
</feature>
<accession>A0A2G5F4P5</accession>
<feature type="compositionally biased region" description="Basic residues" evidence="2">
    <location>
        <begin position="86"/>
        <end position="99"/>
    </location>
</feature>
<feature type="region of interest" description="Disordered" evidence="2">
    <location>
        <begin position="125"/>
        <end position="147"/>
    </location>
</feature>
<dbReference type="STRING" id="218851.A0A2G5F4P5"/>
<organism evidence="3 4">
    <name type="scientific">Aquilegia coerulea</name>
    <name type="common">Rocky mountain columbine</name>
    <dbReference type="NCBI Taxonomy" id="218851"/>
    <lineage>
        <taxon>Eukaryota</taxon>
        <taxon>Viridiplantae</taxon>
        <taxon>Streptophyta</taxon>
        <taxon>Embryophyta</taxon>
        <taxon>Tracheophyta</taxon>
        <taxon>Spermatophyta</taxon>
        <taxon>Magnoliopsida</taxon>
        <taxon>Ranunculales</taxon>
        <taxon>Ranunculaceae</taxon>
        <taxon>Thalictroideae</taxon>
        <taxon>Aquilegia</taxon>
    </lineage>
</organism>
<keyword evidence="4" id="KW-1185">Reference proteome</keyword>
<sequence length="394" mass="44496">MASHHHCQCHHQQQQQNHCYSSCCSSSSSSNSCNCSSSFHSHHQQPIYSQPSPQLSPSDPLVQAIATQLLQSSQSHLFNNNNNNNKPHHHQQQQHKHHKQQEQEKTQALFTSLLRRVVALESSFNHFSSSPSSPSSTPSSSSSPPRLSLKDIAARTIQTHFRAYLVRRSRTLRHLKHLAIIKSNLNSLKSSVSENTHFNSQAISQKAIDLLHKLDFIQGADPMIRDGKRSISRDLVRFLEFVDGISAKRQQLASKSMKAVRFADEIEESRIYMSTQEPFSCENVGDFDDEQGISSDDQIELVEKLTKKIGNIEGFSRVYEDDDEETGSEGSSSKLSNGDTNPRINLKTKVNYGKGNHFQSQNGNSLYSAPLPVHMEPIRVDEQMKREKIVRVDR</sequence>
<dbReference type="GO" id="GO:0006457">
    <property type="term" value="P:protein folding"/>
    <property type="evidence" value="ECO:0007669"/>
    <property type="project" value="TreeGrafter"/>
</dbReference>
<evidence type="ECO:0000256" key="2">
    <source>
        <dbReference type="SAM" id="MobiDB-lite"/>
    </source>
</evidence>
<dbReference type="EMBL" id="KZ305019">
    <property type="protein sequence ID" value="PIA62998.1"/>
    <property type="molecule type" value="Genomic_DNA"/>
</dbReference>
<dbReference type="Proteomes" id="UP000230069">
    <property type="component" value="Unassembled WGS sequence"/>
</dbReference>
<reference evidence="3 4" key="1">
    <citation type="submission" date="2017-09" db="EMBL/GenBank/DDBJ databases">
        <title>WGS assembly of Aquilegia coerulea Goldsmith.</title>
        <authorList>
            <person name="Hodges S."/>
            <person name="Kramer E."/>
            <person name="Nordborg M."/>
            <person name="Tomkins J."/>
            <person name="Borevitz J."/>
            <person name="Derieg N."/>
            <person name="Yan J."/>
            <person name="Mihaltcheva S."/>
            <person name="Hayes R.D."/>
            <person name="Rokhsar D."/>
        </authorList>
    </citation>
    <scope>NUCLEOTIDE SEQUENCE [LARGE SCALE GENOMIC DNA]</scope>
    <source>
        <strain evidence="4">cv. Goldsmith</strain>
    </source>
</reference>
<dbReference type="AlphaFoldDB" id="A0A2G5F4P5"/>
<evidence type="ECO:0000313" key="4">
    <source>
        <dbReference type="Proteomes" id="UP000230069"/>
    </source>
</evidence>
<feature type="compositionally biased region" description="Low complexity" evidence="2">
    <location>
        <begin position="76"/>
        <end position="85"/>
    </location>
</feature>
<dbReference type="PANTHER" id="PTHR33322:SF18">
    <property type="entry name" value="BAG FAMILY MOLECULAR CHAPERONE REGULATOR 8, CHLOROPLASTIC"/>
    <property type="match status" value="1"/>
</dbReference>